<comment type="cofactor">
    <cofactor evidence="8">
        <name>[4Fe-4S] cluster</name>
        <dbReference type="ChEBI" id="CHEBI:49883"/>
    </cofactor>
    <text evidence="8">Binds 1 [4Fe-4S] cluster. The cluster is coordinated with 3 cysteines and an exchangeable S-adenosyl-L-methionine.</text>
</comment>
<keyword evidence="2 8" id="KW-0949">S-adenosyl-L-methionine</keyword>
<dbReference type="Pfam" id="PF04055">
    <property type="entry name" value="Radical_SAM"/>
    <property type="match status" value="1"/>
</dbReference>
<keyword evidence="1 8" id="KW-0004">4Fe-4S</keyword>
<sequence>MPKDGSESSLDHSELTLDGLGIPMWLTLELTYRCPLHCPWCSNPLNFDKFKNELSTEEWKKVLRDGRKMGALQLGFTGGEPMLRDDIEELVREADGLGYYTNLITSGVGLTPERLKALKAGGLKQIQLSVQSSDRELSHQLVGVDVFDQKMAVAENIKAEGFPMVLNIPICKQNIDQTRAMLEMAERLEVEYIEFANIQYYNWALLNRDEFLPSLDQLKAAEAVVAEYRERLGNKMQIYFVIPDYFDDRPKACMNGWGNIHLTIGPDGAALPCQEARVIKGLEFPNVRDESLDWIWNNSPVFNAYRGDDWMKDPCKSCDEKEQDHGGCRCQAFLLTGDAANTDPVCSKSPMHDVVGSCVANSTNPHRVEKPLVFRKKGAISTDFLR</sequence>
<gene>
    <name evidence="8" type="primary">pqqE</name>
    <name evidence="9" type="ordered locus">Q7A_453</name>
</gene>
<dbReference type="PATRIC" id="fig|754476.3.peg.448"/>
<name>I1XFY5_METNJ</name>
<accession>I1XFY5</accession>
<dbReference type="UniPathway" id="UPA00539"/>
<dbReference type="RefSeq" id="WP_014705679.1">
    <property type="nucleotide sequence ID" value="NC_017857.3"/>
</dbReference>
<dbReference type="OrthoDB" id="9792276at2"/>
<dbReference type="InterPro" id="IPR006638">
    <property type="entry name" value="Elp3/MiaA/NifB-like_rSAM"/>
</dbReference>
<keyword evidence="4 8" id="KW-0884">PQQ biosynthesis</keyword>
<evidence type="ECO:0000256" key="1">
    <source>
        <dbReference type="ARBA" id="ARBA00022485"/>
    </source>
</evidence>
<dbReference type="CDD" id="cd21119">
    <property type="entry name" value="SPASM_PqqE"/>
    <property type="match status" value="1"/>
</dbReference>
<dbReference type="InterPro" id="IPR023885">
    <property type="entry name" value="4Fe4S-binding_SPASM_dom"/>
</dbReference>
<evidence type="ECO:0000256" key="2">
    <source>
        <dbReference type="ARBA" id="ARBA00022691"/>
    </source>
</evidence>
<evidence type="ECO:0000256" key="6">
    <source>
        <dbReference type="ARBA" id="ARBA00023004"/>
    </source>
</evidence>
<dbReference type="NCBIfam" id="TIGR04085">
    <property type="entry name" value="rSAM_more_4Fe4S"/>
    <property type="match status" value="1"/>
</dbReference>
<dbReference type="Pfam" id="PF13186">
    <property type="entry name" value="SPASM"/>
    <property type="match status" value="1"/>
</dbReference>
<dbReference type="InterPro" id="IPR007197">
    <property type="entry name" value="rSAM"/>
</dbReference>
<reference evidence="9 10" key="1">
    <citation type="journal article" date="2012" name="J. Bacteriol.">
        <title>Complete genome sequences of Methylophaga sp. strain JAM1 and Methylophaga sp. strain JAM7.</title>
        <authorList>
            <person name="Villeneuve C."/>
            <person name="Martineau C."/>
            <person name="Mauffrey F."/>
            <person name="Villemur R."/>
        </authorList>
    </citation>
    <scope>NUCLEOTIDE SEQUENCE [LARGE SCALE GENOMIC DNA]</scope>
    <source>
        <strain evidence="9 10">JAM1</strain>
    </source>
</reference>
<evidence type="ECO:0000256" key="5">
    <source>
        <dbReference type="ARBA" id="ARBA00023002"/>
    </source>
</evidence>
<comment type="similarity">
    <text evidence="8">Belongs to the radical SAM superfamily. PqqE family.</text>
</comment>
<dbReference type="EMBL" id="CP003390">
    <property type="protein sequence ID" value="AFI83304.1"/>
    <property type="molecule type" value="Genomic_DNA"/>
</dbReference>
<dbReference type="InterPro" id="IPR013785">
    <property type="entry name" value="Aldolase_TIM"/>
</dbReference>
<dbReference type="GO" id="GO:1904047">
    <property type="term" value="F:S-adenosyl-L-methionine binding"/>
    <property type="evidence" value="ECO:0007669"/>
    <property type="project" value="UniProtKB-UniRule"/>
</dbReference>
<dbReference type="SFLD" id="SFLDG01067">
    <property type="entry name" value="SPASM/twitch_domain_containing"/>
    <property type="match status" value="1"/>
</dbReference>
<evidence type="ECO:0000313" key="10">
    <source>
        <dbReference type="Proteomes" id="UP000009144"/>
    </source>
</evidence>
<evidence type="ECO:0000313" key="9">
    <source>
        <dbReference type="EMBL" id="AFI83304.1"/>
    </source>
</evidence>
<dbReference type="SUPFAM" id="SSF102114">
    <property type="entry name" value="Radical SAM enzymes"/>
    <property type="match status" value="1"/>
</dbReference>
<dbReference type="EC" id="1.21.98.4" evidence="8"/>
<dbReference type="AlphaFoldDB" id="I1XFY5"/>
<dbReference type="PANTHER" id="PTHR11228">
    <property type="entry name" value="RADICAL SAM DOMAIN PROTEIN"/>
    <property type="match status" value="1"/>
</dbReference>
<comment type="subunit">
    <text evidence="8">Interacts with PqqD. The interaction is necessary for activity of PqqE.</text>
</comment>
<keyword evidence="5 8" id="KW-0560">Oxidoreductase</keyword>
<evidence type="ECO:0000256" key="4">
    <source>
        <dbReference type="ARBA" id="ARBA00022905"/>
    </source>
</evidence>
<dbReference type="SMART" id="SM00729">
    <property type="entry name" value="Elp3"/>
    <property type="match status" value="1"/>
</dbReference>
<comment type="function">
    <text evidence="8">Catalyzes the cross-linking of a glutamate residue and a tyrosine residue in the PqqA protein as part of the biosynthesis of pyrroloquinoline quinone (PQQ).</text>
</comment>
<keyword evidence="6 8" id="KW-0408">Iron</keyword>
<dbReference type="GO" id="GO:0009975">
    <property type="term" value="F:cyclase activity"/>
    <property type="evidence" value="ECO:0007669"/>
    <property type="project" value="UniProtKB-UniRule"/>
</dbReference>
<dbReference type="Gene3D" id="3.20.20.70">
    <property type="entry name" value="Aldolase class I"/>
    <property type="match status" value="1"/>
</dbReference>
<keyword evidence="3 8" id="KW-0479">Metal-binding</keyword>
<feature type="binding site" evidence="8">
    <location>
        <position position="38"/>
    </location>
    <ligand>
        <name>[4Fe-4S] cluster</name>
        <dbReference type="ChEBI" id="CHEBI:49883"/>
        <note>4Fe-4S-S-AdoMet</note>
    </ligand>
</feature>
<dbReference type="CDD" id="cd01335">
    <property type="entry name" value="Radical_SAM"/>
    <property type="match status" value="1"/>
</dbReference>
<dbReference type="GO" id="GO:0016491">
    <property type="term" value="F:oxidoreductase activity"/>
    <property type="evidence" value="ECO:0007669"/>
    <property type="project" value="UniProtKB-KW"/>
</dbReference>
<dbReference type="GO" id="GO:0018189">
    <property type="term" value="P:pyrroloquinoline quinone biosynthetic process"/>
    <property type="evidence" value="ECO:0007669"/>
    <property type="project" value="UniProtKB-UniRule"/>
</dbReference>
<feature type="binding site" evidence="8">
    <location>
        <position position="41"/>
    </location>
    <ligand>
        <name>[4Fe-4S] cluster</name>
        <dbReference type="ChEBI" id="CHEBI:49883"/>
        <note>4Fe-4S-S-AdoMet</note>
    </ligand>
</feature>
<keyword evidence="10" id="KW-1185">Reference proteome</keyword>
<dbReference type="SFLD" id="SFLDS00029">
    <property type="entry name" value="Radical_SAM"/>
    <property type="match status" value="1"/>
</dbReference>
<dbReference type="PROSITE" id="PS51918">
    <property type="entry name" value="RADICAL_SAM"/>
    <property type="match status" value="1"/>
</dbReference>
<evidence type="ECO:0000256" key="7">
    <source>
        <dbReference type="ARBA" id="ARBA00023014"/>
    </source>
</evidence>
<dbReference type="eggNOG" id="COG0535">
    <property type="taxonomic scope" value="Bacteria"/>
</dbReference>
<dbReference type="InterPro" id="IPR017200">
    <property type="entry name" value="PqqE-like"/>
</dbReference>
<evidence type="ECO:0000256" key="3">
    <source>
        <dbReference type="ARBA" id="ARBA00022723"/>
    </source>
</evidence>
<dbReference type="NCBIfam" id="TIGR02109">
    <property type="entry name" value="PQQ_syn_pqqE"/>
    <property type="match status" value="1"/>
</dbReference>
<dbReference type="SFLD" id="SFLDF00280">
    <property type="entry name" value="coenzyme_PQQ_synthesis_protein"/>
    <property type="match status" value="1"/>
</dbReference>
<dbReference type="PIRSF" id="PIRSF037420">
    <property type="entry name" value="PQQ_syn_pqqE"/>
    <property type="match status" value="1"/>
</dbReference>
<dbReference type="InterPro" id="IPR011843">
    <property type="entry name" value="PQQ_synth_PqqE_bac"/>
</dbReference>
<dbReference type="STRING" id="754476.Q7A_453"/>
<reference evidence="9 10" key="2">
    <citation type="journal article" date="2013" name="Int. J. Syst. Evol. Microbiol.">
        <title>Methylophaga nitratireducenticrescens sp. nov. and Methylophaga frappieri sp. nov., isolated from the biofilm of the methanol-fed denitrification system treating the seawater at the Montreal Biodome.</title>
        <authorList>
            <person name="Villeneuve C."/>
            <person name="Martineau C."/>
            <person name="Mauffrey F."/>
            <person name="Villemur R."/>
        </authorList>
    </citation>
    <scope>NUCLEOTIDE SEQUENCE [LARGE SCALE GENOMIC DNA]</scope>
    <source>
        <strain evidence="9 10">JAM1</strain>
    </source>
</reference>
<organism evidence="9 10">
    <name type="scientific">Methylophaga nitratireducenticrescens</name>
    <dbReference type="NCBI Taxonomy" id="754476"/>
    <lineage>
        <taxon>Bacteria</taxon>
        <taxon>Pseudomonadati</taxon>
        <taxon>Pseudomonadota</taxon>
        <taxon>Gammaproteobacteria</taxon>
        <taxon>Thiotrichales</taxon>
        <taxon>Piscirickettsiaceae</taxon>
        <taxon>Methylophaga</taxon>
    </lineage>
</organism>
<dbReference type="SFLD" id="SFLDG01386">
    <property type="entry name" value="main_SPASM_domain-containing"/>
    <property type="match status" value="1"/>
</dbReference>
<dbReference type="GO" id="GO:0005506">
    <property type="term" value="F:iron ion binding"/>
    <property type="evidence" value="ECO:0007669"/>
    <property type="project" value="UniProtKB-UniRule"/>
</dbReference>
<dbReference type="KEGG" id="mej:Q7A_453"/>
<keyword evidence="7 8" id="KW-0411">Iron-sulfur</keyword>
<dbReference type="GO" id="GO:0051539">
    <property type="term" value="F:4 iron, 4 sulfur cluster binding"/>
    <property type="evidence" value="ECO:0007669"/>
    <property type="project" value="UniProtKB-KW"/>
</dbReference>
<comment type="catalytic activity">
    <reaction evidence="8">
        <text>[PQQ precursor protein] + S-adenosyl-L-methionine = E-Y cross-linked-[PQQ precursor protein] + 5'-deoxyadenosine + L-methionine + H(+)</text>
        <dbReference type="Rhea" id="RHEA:56836"/>
        <dbReference type="Rhea" id="RHEA-COMP:14800"/>
        <dbReference type="Rhea" id="RHEA-COMP:14801"/>
        <dbReference type="ChEBI" id="CHEBI:15378"/>
        <dbReference type="ChEBI" id="CHEBI:17319"/>
        <dbReference type="ChEBI" id="CHEBI:57844"/>
        <dbReference type="ChEBI" id="CHEBI:59789"/>
        <dbReference type="ChEBI" id="CHEBI:141026"/>
        <dbReference type="ChEBI" id="CHEBI:141027"/>
        <dbReference type="EC" id="1.21.98.4"/>
    </reaction>
</comment>
<proteinExistence type="inferred from homology"/>
<protein>
    <recommendedName>
        <fullName evidence="8">PqqA peptide cyclase</fullName>
        <ecNumber evidence="8">1.21.98.4</ecNumber>
    </recommendedName>
    <alternativeName>
        <fullName evidence="8">Coenzyme PQQ synthesis protein E</fullName>
    </alternativeName>
</protein>
<dbReference type="InterPro" id="IPR058240">
    <property type="entry name" value="rSAM_sf"/>
</dbReference>
<dbReference type="InterPro" id="IPR050377">
    <property type="entry name" value="Radical_SAM_PqqE_MftC-like"/>
</dbReference>
<dbReference type="HAMAP" id="MF_00660">
    <property type="entry name" value="PqqE"/>
    <property type="match status" value="1"/>
</dbReference>
<dbReference type="HOGENOM" id="CLU_009273_4_7_6"/>
<dbReference type="Proteomes" id="UP000009144">
    <property type="component" value="Chromosome"/>
</dbReference>
<feature type="binding site" evidence="8">
    <location>
        <position position="34"/>
    </location>
    <ligand>
        <name>[4Fe-4S] cluster</name>
        <dbReference type="ChEBI" id="CHEBI:49883"/>
        <note>4Fe-4S-S-AdoMet</note>
    </ligand>
</feature>
<evidence type="ECO:0000256" key="8">
    <source>
        <dbReference type="HAMAP-Rule" id="MF_00660"/>
    </source>
</evidence>
<comment type="pathway">
    <text evidence="8">Cofactor biosynthesis; pyrroloquinoline quinone biosynthesis.</text>
</comment>
<dbReference type="PANTHER" id="PTHR11228:SF7">
    <property type="entry name" value="PQQA PEPTIDE CYCLASE"/>
    <property type="match status" value="1"/>
</dbReference>